<sequence length="147" mass="16904">MSLNVIQWNCRSLLPKITDLECYLYKENMHICICSESWLSEDKHVSITGVNCFRKDRSDGFGGLIIFVHNSIRAKMLDISLPHNNLDFLGIELMNSSSLKFVINIYSSRNVQTSRYDYDELFGCLNHKTLIGGDFNAHHAAWSHTEM</sequence>
<dbReference type="AlphaFoldDB" id="A0AAU9VEI6"/>
<evidence type="ECO:0000313" key="1">
    <source>
        <dbReference type="EMBL" id="CAH2108797.1"/>
    </source>
</evidence>
<gene>
    <name evidence="1" type="ORF">EEDITHA_LOCUS22703</name>
</gene>
<dbReference type="Proteomes" id="UP001153954">
    <property type="component" value="Unassembled WGS sequence"/>
</dbReference>
<evidence type="ECO:0008006" key="3">
    <source>
        <dbReference type="Google" id="ProtNLM"/>
    </source>
</evidence>
<comment type="caution">
    <text evidence="1">The sequence shown here is derived from an EMBL/GenBank/DDBJ whole genome shotgun (WGS) entry which is preliminary data.</text>
</comment>
<keyword evidence="2" id="KW-1185">Reference proteome</keyword>
<dbReference type="Gene3D" id="3.60.10.10">
    <property type="entry name" value="Endonuclease/exonuclease/phosphatase"/>
    <property type="match status" value="1"/>
</dbReference>
<proteinExistence type="predicted"/>
<dbReference type="InterPro" id="IPR036691">
    <property type="entry name" value="Endo/exonu/phosph_ase_sf"/>
</dbReference>
<organism evidence="1 2">
    <name type="scientific">Euphydryas editha</name>
    <name type="common">Edith's checkerspot</name>
    <dbReference type="NCBI Taxonomy" id="104508"/>
    <lineage>
        <taxon>Eukaryota</taxon>
        <taxon>Metazoa</taxon>
        <taxon>Ecdysozoa</taxon>
        <taxon>Arthropoda</taxon>
        <taxon>Hexapoda</taxon>
        <taxon>Insecta</taxon>
        <taxon>Pterygota</taxon>
        <taxon>Neoptera</taxon>
        <taxon>Endopterygota</taxon>
        <taxon>Lepidoptera</taxon>
        <taxon>Glossata</taxon>
        <taxon>Ditrysia</taxon>
        <taxon>Papilionoidea</taxon>
        <taxon>Nymphalidae</taxon>
        <taxon>Nymphalinae</taxon>
        <taxon>Euphydryas</taxon>
    </lineage>
</organism>
<accession>A0AAU9VEI6</accession>
<protein>
    <recommendedName>
        <fullName evidence="3">Endonuclease/exonuclease/phosphatase domain-containing protein</fullName>
    </recommendedName>
</protein>
<evidence type="ECO:0000313" key="2">
    <source>
        <dbReference type="Proteomes" id="UP001153954"/>
    </source>
</evidence>
<dbReference type="SUPFAM" id="SSF56219">
    <property type="entry name" value="DNase I-like"/>
    <property type="match status" value="1"/>
</dbReference>
<dbReference type="EMBL" id="CAKOGL010000037">
    <property type="protein sequence ID" value="CAH2108797.1"/>
    <property type="molecule type" value="Genomic_DNA"/>
</dbReference>
<reference evidence="1" key="1">
    <citation type="submission" date="2022-03" db="EMBL/GenBank/DDBJ databases">
        <authorList>
            <person name="Tunstrom K."/>
        </authorList>
    </citation>
    <scope>NUCLEOTIDE SEQUENCE</scope>
</reference>
<name>A0AAU9VEI6_EUPED</name>